<comment type="caution">
    <text evidence="3">The sequence shown here is derived from an EMBL/GenBank/DDBJ whole genome shotgun (WGS) entry which is preliminary data.</text>
</comment>
<dbReference type="Proteomes" id="UP000092321">
    <property type="component" value="Unassembled WGS sequence"/>
</dbReference>
<evidence type="ECO:0000313" key="3">
    <source>
        <dbReference type="EMBL" id="OBA28085.1"/>
    </source>
</evidence>
<keyword evidence="1" id="KW-0175">Coiled coil</keyword>
<gene>
    <name evidence="3" type="ORF">HANVADRAFT_51801</name>
</gene>
<evidence type="ECO:0000256" key="1">
    <source>
        <dbReference type="SAM" id="Coils"/>
    </source>
</evidence>
<feature type="region of interest" description="Disordered" evidence="2">
    <location>
        <begin position="304"/>
        <end position="331"/>
    </location>
</feature>
<dbReference type="EMBL" id="LXPE01000005">
    <property type="protein sequence ID" value="OBA28085.1"/>
    <property type="molecule type" value="Genomic_DNA"/>
</dbReference>
<feature type="coiled-coil region" evidence="1">
    <location>
        <begin position="345"/>
        <end position="581"/>
    </location>
</feature>
<sequence>MSQNNKYDYDYDYSNTKKSDIKKFRYKNKLNQLFAERNNIDNISDISNDYELIRQKLEKKYLSGDKTTTTEEGNDGDDCNETEFSSCIESLEGALLKGKKALVLVKQLDNSKGKLQEEDLESELLIENYKIHKQELDDKLQEPNFLPKNNEEHQNLDDEFLNEIFNCDKDEHGENIIHILSSSDEETSDRANMNENESPVENYTVNKNDEDDALIESFLIQQYTNAESEDVKVDETDNDALEVENHEEVVEEIKDELIDKVDVQEKEFSVEREQPDVTTQQEESNINEIESLQNTESFQKYSLKYESDNVQTESAFEEQPGNEPKSLLDPSLLSINPFEQNNEKVADADFELNNILERVKKQKEQQMALQKQKEEDAKLLELKLIEDEERAKREEEERLEKERIMREEVEKQEKLDRLEKERLEKILQEKTKAELEYQKKFGTLTSEITSKQQNNDLALFKLQQHQKTLSELNEAIRQQSEKSQEMERERLDLEQKAKELEEKVEQERKLKENIVLENLQKMLKQEQMYTNKLREQISTKPVEIKINHEDGEDIIAIKQQLAEEIAEAQKLENELNSNNSLNEKSIYNDQDIEFNEQEISETNDPNSVDLDSDGVPLLMEKNQENNDNEYISTQSDDVYENSDQDIVTEFYQKQGIPEGQYLTTKLKSYLASKREVPDNSSLQKIQESRVTFNGLVIKAKDSMKRNFENLFTTVRKPLNNTESEAINETSNDEEIKTEDVNLDENDLEKIKSTYTKRQKLNNSSYRITKVYANEVSKEDLISHPALVDEAFNSNDSSNSDIKIISLVREKMITNPTDEVIVISSSDEEE</sequence>
<evidence type="ECO:0000256" key="2">
    <source>
        <dbReference type="SAM" id="MobiDB-lite"/>
    </source>
</evidence>
<name>A0A1B7THH3_9ASCO</name>
<evidence type="ECO:0000313" key="4">
    <source>
        <dbReference type="Proteomes" id="UP000092321"/>
    </source>
</evidence>
<protein>
    <submittedName>
        <fullName evidence="3">Uncharacterized protein</fullName>
    </submittedName>
</protein>
<reference evidence="4" key="1">
    <citation type="journal article" date="2016" name="Proc. Natl. Acad. Sci. U.S.A.">
        <title>Comparative genomics of biotechnologically important yeasts.</title>
        <authorList>
            <person name="Riley R."/>
            <person name="Haridas S."/>
            <person name="Wolfe K.H."/>
            <person name="Lopes M.R."/>
            <person name="Hittinger C.T."/>
            <person name="Goeker M."/>
            <person name="Salamov A.A."/>
            <person name="Wisecaver J.H."/>
            <person name="Long T.M."/>
            <person name="Calvey C.H."/>
            <person name="Aerts A.L."/>
            <person name="Barry K.W."/>
            <person name="Choi C."/>
            <person name="Clum A."/>
            <person name="Coughlan A.Y."/>
            <person name="Deshpande S."/>
            <person name="Douglass A.P."/>
            <person name="Hanson S.J."/>
            <person name="Klenk H.-P."/>
            <person name="LaButti K.M."/>
            <person name="Lapidus A."/>
            <person name="Lindquist E.A."/>
            <person name="Lipzen A.M."/>
            <person name="Meier-Kolthoff J.P."/>
            <person name="Ohm R.A."/>
            <person name="Otillar R.P."/>
            <person name="Pangilinan J.L."/>
            <person name="Peng Y."/>
            <person name="Rokas A."/>
            <person name="Rosa C.A."/>
            <person name="Scheuner C."/>
            <person name="Sibirny A.A."/>
            <person name="Slot J.C."/>
            <person name="Stielow J.B."/>
            <person name="Sun H."/>
            <person name="Kurtzman C.P."/>
            <person name="Blackwell M."/>
            <person name="Grigoriev I.V."/>
            <person name="Jeffries T.W."/>
        </authorList>
    </citation>
    <scope>NUCLEOTIDE SEQUENCE [LARGE SCALE GENOMIC DNA]</scope>
    <source>
        <strain evidence="4">NRRL Y-1626</strain>
    </source>
</reference>
<accession>A0A1B7THH3</accession>
<organism evidence="3 4">
    <name type="scientific">Hanseniaspora valbyensis NRRL Y-1626</name>
    <dbReference type="NCBI Taxonomy" id="766949"/>
    <lineage>
        <taxon>Eukaryota</taxon>
        <taxon>Fungi</taxon>
        <taxon>Dikarya</taxon>
        <taxon>Ascomycota</taxon>
        <taxon>Saccharomycotina</taxon>
        <taxon>Saccharomycetes</taxon>
        <taxon>Saccharomycodales</taxon>
        <taxon>Saccharomycodaceae</taxon>
        <taxon>Hanseniaspora</taxon>
    </lineage>
</organism>
<proteinExistence type="predicted"/>
<dbReference type="AlphaFoldDB" id="A0A1B7THH3"/>
<keyword evidence="4" id="KW-1185">Reference proteome</keyword>